<dbReference type="PANTHER" id="PTHR20883">
    <property type="entry name" value="PHYTANOYL-COA DIOXYGENASE DOMAIN CONTAINING 1"/>
    <property type="match status" value="1"/>
</dbReference>
<evidence type="ECO:0000313" key="5">
    <source>
        <dbReference type="EMBL" id="KAL3780796.1"/>
    </source>
</evidence>
<protein>
    <recommendedName>
        <fullName evidence="7">Phytanoyl-CoA dioxygenase</fullName>
    </recommendedName>
</protein>
<accession>A0ABD3P035</accession>
<reference evidence="5 6" key="1">
    <citation type="submission" date="2024-10" db="EMBL/GenBank/DDBJ databases">
        <title>Updated reference genomes for cyclostephanoid diatoms.</title>
        <authorList>
            <person name="Roberts W.R."/>
            <person name="Alverson A.J."/>
        </authorList>
    </citation>
    <scope>NUCLEOTIDE SEQUENCE [LARGE SCALE GENOMIC DNA]</scope>
    <source>
        <strain evidence="5 6">AJA276-08</strain>
    </source>
</reference>
<dbReference type="GO" id="GO:0046872">
    <property type="term" value="F:metal ion binding"/>
    <property type="evidence" value="ECO:0007669"/>
    <property type="project" value="UniProtKB-KW"/>
</dbReference>
<dbReference type="EMBL" id="JALLAZ020001097">
    <property type="protein sequence ID" value="KAL3780796.1"/>
    <property type="molecule type" value="Genomic_DNA"/>
</dbReference>
<evidence type="ECO:0008006" key="7">
    <source>
        <dbReference type="Google" id="ProtNLM"/>
    </source>
</evidence>
<feature type="region of interest" description="Disordered" evidence="4">
    <location>
        <begin position="18"/>
        <end position="83"/>
    </location>
</feature>
<evidence type="ECO:0000256" key="3">
    <source>
        <dbReference type="ARBA" id="ARBA00023004"/>
    </source>
</evidence>
<comment type="caution">
    <text evidence="5">The sequence shown here is derived from an EMBL/GenBank/DDBJ whole genome shotgun (WGS) entry which is preliminary data.</text>
</comment>
<dbReference type="SUPFAM" id="SSF51197">
    <property type="entry name" value="Clavaminate synthase-like"/>
    <property type="match status" value="1"/>
</dbReference>
<comment type="cofactor">
    <cofactor evidence="1">
        <name>Fe cation</name>
        <dbReference type="ChEBI" id="CHEBI:24875"/>
    </cofactor>
</comment>
<dbReference type="InterPro" id="IPR008775">
    <property type="entry name" value="Phytyl_CoA_dOase-like"/>
</dbReference>
<keyword evidence="2" id="KW-0479">Metal-binding</keyword>
<gene>
    <name evidence="5" type="ORF">ACHAW5_004909</name>
</gene>
<evidence type="ECO:0000256" key="1">
    <source>
        <dbReference type="ARBA" id="ARBA00001962"/>
    </source>
</evidence>
<dbReference type="PANTHER" id="PTHR20883:SF15">
    <property type="entry name" value="PHYTANOYL-COA DIOXYGENASE DOMAIN-CONTAINING PROTEIN 1"/>
    <property type="match status" value="1"/>
</dbReference>
<evidence type="ECO:0000256" key="4">
    <source>
        <dbReference type="SAM" id="MobiDB-lite"/>
    </source>
</evidence>
<keyword evidence="3" id="KW-0408">Iron</keyword>
<evidence type="ECO:0000313" key="6">
    <source>
        <dbReference type="Proteomes" id="UP001530315"/>
    </source>
</evidence>
<feature type="compositionally biased region" description="Polar residues" evidence="4">
    <location>
        <begin position="41"/>
        <end position="50"/>
    </location>
</feature>
<feature type="compositionally biased region" description="Low complexity" evidence="4">
    <location>
        <begin position="18"/>
        <end position="40"/>
    </location>
</feature>
<organism evidence="5 6">
    <name type="scientific">Stephanodiscus triporus</name>
    <dbReference type="NCBI Taxonomy" id="2934178"/>
    <lineage>
        <taxon>Eukaryota</taxon>
        <taxon>Sar</taxon>
        <taxon>Stramenopiles</taxon>
        <taxon>Ochrophyta</taxon>
        <taxon>Bacillariophyta</taxon>
        <taxon>Coscinodiscophyceae</taxon>
        <taxon>Thalassiosirophycidae</taxon>
        <taxon>Stephanodiscales</taxon>
        <taxon>Stephanodiscaceae</taxon>
        <taxon>Stephanodiscus</taxon>
    </lineage>
</organism>
<dbReference type="AlphaFoldDB" id="A0ABD3P035"/>
<dbReference type="Pfam" id="PF05721">
    <property type="entry name" value="PhyH"/>
    <property type="match status" value="1"/>
</dbReference>
<dbReference type="Proteomes" id="UP001530315">
    <property type="component" value="Unassembled WGS sequence"/>
</dbReference>
<sequence>MLLLLQPSRRASAAAAFSTTSSISKSSSSSHGRAAVGARALSTQPSSSRSFGAYRPSRHSRRTTSLAVSTYDDPAPPPASLSSTTNRAAAAVAANGFSTIAHKDDDDDLPRPTEMTEDERYLFDLNGFLIVRGVLTPDEVAACHAAIDRHVDEAVPRSDPSLRNAEVGSPMYGTGPPRLDLGGILEWDDDDDVDADGGNGVGGGGGGDSRVFKSILAHPRLVPIFHALLGRGYRLDHVPFVLMNDCGGEGFQLHGGTIDCGTGEYNSHLAYTCHGGNIRSNLLGCNVMLVDHEIGDGGFCVVPGSHKSNFRMPPGMIDGRTHGEYIVQPRTKAGDVVLFSEGTVHGALAWTNAYVQRRCALYRFAPATMAYGRSYFGGGGGGDYDYDGTTTTRWPSKFYVGLNEAQRAVLEPPYANRLDRPNIRDDGTVEITRRSERKRQHDMNVFKTKYF</sequence>
<proteinExistence type="predicted"/>
<name>A0ABD3P035_9STRA</name>
<dbReference type="Gene3D" id="2.60.120.620">
    <property type="entry name" value="q2cbj1_9rhob like domain"/>
    <property type="match status" value="1"/>
</dbReference>
<evidence type="ECO:0000256" key="2">
    <source>
        <dbReference type="ARBA" id="ARBA00022723"/>
    </source>
</evidence>
<keyword evidence="6" id="KW-1185">Reference proteome</keyword>